<organism evidence="1 2">
    <name type="scientific">Meloidogyne enterolobii</name>
    <name type="common">Root-knot nematode worm</name>
    <name type="synonym">Meloidogyne mayaguensis</name>
    <dbReference type="NCBI Taxonomy" id="390850"/>
    <lineage>
        <taxon>Eukaryota</taxon>
        <taxon>Metazoa</taxon>
        <taxon>Ecdysozoa</taxon>
        <taxon>Nematoda</taxon>
        <taxon>Chromadorea</taxon>
        <taxon>Rhabditida</taxon>
        <taxon>Tylenchina</taxon>
        <taxon>Tylenchomorpha</taxon>
        <taxon>Tylenchoidea</taxon>
        <taxon>Meloidogynidae</taxon>
        <taxon>Meloidogyninae</taxon>
        <taxon>Meloidogyne</taxon>
    </lineage>
</organism>
<dbReference type="EMBL" id="CAVMJV010000127">
    <property type="protein sequence ID" value="CAK5107956.1"/>
    <property type="molecule type" value="Genomic_DNA"/>
</dbReference>
<name>A0ACB1AWF5_MELEN</name>
<dbReference type="Proteomes" id="UP001497535">
    <property type="component" value="Unassembled WGS sequence"/>
</dbReference>
<keyword evidence="2" id="KW-1185">Reference proteome</keyword>
<proteinExistence type="predicted"/>
<gene>
    <name evidence="1" type="ORF">MENTE1834_LOCUS43829</name>
</gene>
<reference evidence="1" key="1">
    <citation type="submission" date="2023-11" db="EMBL/GenBank/DDBJ databases">
        <authorList>
            <person name="Poullet M."/>
        </authorList>
    </citation>
    <scope>NUCLEOTIDE SEQUENCE</scope>
    <source>
        <strain evidence="1">E1834</strain>
    </source>
</reference>
<evidence type="ECO:0000313" key="1">
    <source>
        <dbReference type="EMBL" id="CAK5107956.1"/>
    </source>
</evidence>
<evidence type="ECO:0000313" key="2">
    <source>
        <dbReference type="Proteomes" id="UP001497535"/>
    </source>
</evidence>
<accession>A0ACB1AWF5</accession>
<protein>
    <submittedName>
        <fullName evidence="1">Uncharacterized protein</fullName>
    </submittedName>
</protein>
<sequence>MVTGEQRLFAHDTETSDAHCTYTADDRRDIFVINKIQMLKDVDRGTAWTGLCLELPLTRFIYVVKRQQ</sequence>
<comment type="caution">
    <text evidence="1">The sequence shown here is derived from an EMBL/GenBank/DDBJ whole genome shotgun (WGS) entry which is preliminary data.</text>
</comment>